<protein>
    <submittedName>
        <fullName evidence="1">Unnamed protein product</fullName>
    </submittedName>
</protein>
<sequence length="207" mass="23626">MSSISDTYVLASKVKTRLTREAVKTDVNLHRLVCQANLLDNLIEYLNEQQTKKANASAAATTTVSFESIATSKDGVSSMTTELDDYDSDDDSDEDSDLDSEDSEDYEYDYDEYDSEDDSYDYESESDDEDDEAEDDEEDDVPVETQYSFTFDDEDNKFIEVQSHYESDVSDDDYNTTNRKTLLTLSTIPLLLPQFITFQIPQLLQPQ</sequence>
<gene>
    <name evidence="1" type="ORF">Amon02_001127400</name>
</gene>
<reference evidence="1" key="1">
    <citation type="submission" date="2023-04" db="EMBL/GenBank/DDBJ databases">
        <title>Ambrosiozyma monospora NBRC 10751.</title>
        <authorList>
            <person name="Ichikawa N."/>
            <person name="Sato H."/>
            <person name="Tonouchi N."/>
        </authorList>
    </citation>
    <scope>NUCLEOTIDE SEQUENCE</scope>
    <source>
        <strain evidence="1">NBRC 10751</strain>
    </source>
</reference>
<organism evidence="1 2">
    <name type="scientific">Ambrosiozyma monospora</name>
    <name type="common">Yeast</name>
    <name type="synonym">Endomycopsis monosporus</name>
    <dbReference type="NCBI Taxonomy" id="43982"/>
    <lineage>
        <taxon>Eukaryota</taxon>
        <taxon>Fungi</taxon>
        <taxon>Dikarya</taxon>
        <taxon>Ascomycota</taxon>
        <taxon>Saccharomycotina</taxon>
        <taxon>Pichiomycetes</taxon>
        <taxon>Pichiales</taxon>
        <taxon>Pichiaceae</taxon>
        <taxon>Ambrosiozyma</taxon>
    </lineage>
</organism>
<dbReference type="EMBL" id="BSXS01011925">
    <property type="protein sequence ID" value="GMF01511.1"/>
    <property type="molecule type" value="Genomic_DNA"/>
</dbReference>
<evidence type="ECO:0000313" key="2">
    <source>
        <dbReference type="Proteomes" id="UP001165064"/>
    </source>
</evidence>
<comment type="caution">
    <text evidence="1">The sequence shown here is derived from an EMBL/GenBank/DDBJ whole genome shotgun (WGS) entry which is preliminary data.</text>
</comment>
<name>A0ACB5U3Z9_AMBMO</name>
<dbReference type="Proteomes" id="UP001165064">
    <property type="component" value="Unassembled WGS sequence"/>
</dbReference>
<evidence type="ECO:0000313" key="1">
    <source>
        <dbReference type="EMBL" id="GMF01511.1"/>
    </source>
</evidence>
<keyword evidence="2" id="KW-1185">Reference proteome</keyword>
<proteinExistence type="predicted"/>
<accession>A0ACB5U3Z9</accession>